<comment type="caution">
    <text evidence="2">The sequence shown here is derived from an EMBL/GenBank/DDBJ whole genome shotgun (WGS) entry which is preliminary data.</text>
</comment>
<feature type="compositionally biased region" description="Basic and acidic residues" evidence="1">
    <location>
        <begin position="15"/>
        <end position="25"/>
    </location>
</feature>
<feature type="region of interest" description="Disordered" evidence="1">
    <location>
        <begin position="1"/>
        <end position="73"/>
    </location>
</feature>
<keyword evidence="3" id="KW-1185">Reference proteome</keyword>
<name>A0A556TX05_BAGYA</name>
<sequence length="73" mass="8619">MTPNSAEKQQLPRCQRRDNRATKAGEEDDNTEKPYLIARQELWATLEQAAPDKRHNRVQEEERKRGGEEQTER</sequence>
<feature type="compositionally biased region" description="Basic and acidic residues" evidence="1">
    <location>
        <begin position="50"/>
        <end position="73"/>
    </location>
</feature>
<dbReference type="Proteomes" id="UP000319801">
    <property type="component" value="Unassembled WGS sequence"/>
</dbReference>
<evidence type="ECO:0000256" key="1">
    <source>
        <dbReference type="SAM" id="MobiDB-lite"/>
    </source>
</evidence>
<proteinExistence type="predicted"/>
<dbReference type="AlphaFoldDB" id="A0A556TX05"/>
<evidence type="ECO:0000313" key="2">
    <source>
        <dbReference type="EMBL" id="TSL04243.1"/>
    </source>
</evidence>
<gene>
    <name evidence="2" type="ORF">Baya_3923</name>
</gene>
<protein>
    <submittedName>
        <fullName evidence="2">Uncharacterized protein</fullName>
    </submittedName>
</protein>
<organism evidence="2 3">
    <name type="scientific">Bagarius yarrelli</name>
    <name type="common">Goonch</name>
    <name type="synonym">Bagrus yarrelli</name>
    <dbReference type="NCBI Taxonomy" id="175774"/>
    <lineage>
        <taxon>Eukaryota</taxon>
        <taxon>Metazoa</taxon>
        <taxon>Chordata</taxon>
        <taxon>Craniata</taxon>
        <taxon>Vertebrata</taxon>
        <taxon>Euteleostomi</taxon>
        <taxon>Actinopterygii</taxon>
        <taxon>Neopterygii</taxon>
        <taxon>Teleostei</taxon>
        <taxon>Ostariophysi</taxon>
        <taxon>Siluriformes</taxon>
        <taxon>Sisoridae</taxon>
        <taxon>Sisorinae</taxon>
        <taxon>Bagarius</taxon>
    </lineage>
</organism>
<dbReference type="EMBL" id="VCAZ01000025">
    <property type="protein sequence ID" value="TSL04243.1"/>
    <property type="molecule type" value="Genomic_DNA"/>
</dbReference>
<reference evidence="2 3" key="1">
    <citation type="journal article" date="2019" name="Genome Biol. Evol.">
        <title>Whole-Genome Sequencing of the Giant Devil Catfish, Bagarius yarrelli.</title>
        <authorList>
            <person name="Jiang W."/>
            <person name="Lv Y."/>
            <person name="Cheng L."/>
            <person name="Yang K."/>
            <person name="Chao B."/>
            <person name="Wang X."/>
            <person name="Li Y."/>
            <person name="Pan X."/>
            <person name="You X."/>
            <person name="Zhang Y."/>
            <person name="Yang J."/>
            <person name="Li J."/>
            <person name="Zhang X."/>
            <person name="Liu S."/>
            <person name="Sun C."/>
            <person name="Yang J."/>
            <person name="Shi Q."/>
        </authorList>
    </citation>
    <scope>NUCLEOTIDE SEQUENCE [LARGE SCALE GENOMIC DNA]</scope>
    <source>
        <strain evidence="2">JWS20170419001</strain>
        <tissue evidence="2">Muscle</tissue>
    </source>
</reference>
<accession>A0A556TX05</accession>
<evidence type="ECO:0000313" key="3">
    <source>
        <dbReference type="Proteomes" id="UP000319801"/>
    </source>
</evidence>